<sequence length="69" mass="6983">MSIYARLQEGAILAATGTVIGLGVLVAVTLRTRGVLFTNAASIVFCSATVPALIAFCLAGTFALAGLVR</sequence>
<evidence type="ECO:0000313" key="2">
    <source>
        <dbReference type="EMBL" id="MCZ4552199.1"/>
    </source>
</evidence>
<name>A0ABT4MYW0_GORRU</name>
<gene>
    <name evidence="2" type="ORF">O4213_19555</name>
</gene>
<keyword evidence="1" id="KW-0472">Membrane</keyword>
<keyword evidence="1" id="KW-1133">Transmembrane helix</keyword>
<feature type="transmembrane region" description="Helical" evidence="1">
    <location>
        <begin position="42"/>
        <end position="68"/>
    </location>
</feature>
<feature type="transmembrane region" description="Helical" evidence="1">
    <location>
        <begin position="12"/>
        <end position="30"/>
    </location>
</feature>
<organism evidence="2 3">
    <name type="scientific">Gordonia rubripertincta</name>
    <name type="common">Rhodococcus corallinus</name>
    <dbReference type="NCBI Taxonomy" id="36822"/>
    <lineage>
        <taxon>Bacteria</taxon>
        <taxon>Bacillati</taxon>
        <taxon>Actinomycetota</taxon>
        <taxon>Actinomycetes</taxon>
        <taxon>Mycobacteriales</taxon>
        <taxon>Gordoniaceae</taxon>
        <taxon>Gordonia</taxon>
    </lineage>
</organism>
<dbReference type="EMBL" id="JAPWIE010000006">
    <property type="protein sequence ID" value="MCZ4552199.1"/>
    <property type="molecule type" value="Genomic_DNA"/>
</dbReference>
<protein>
    <submittedName>
        <fullName evidence="2">Uncharacterized protein</fullName>
    </submittedName>
</protein>
<reference evidence="2" key="1">
    <citation type="submission" date="2022-12" db="EMBL/GenBank/DDBJ databases">
        <authorList>
            <person name="Krivoruchko A.V."/>
            <person name="Elkin A."/>
        </authorList>
    </citation>
    <scope>NUCLEOTIDE SEQUENCE</scope>
    <source>
        <strain evidence="2">IEGM 1388</strain>
    </source>
</reference>
<evidence type="ECO:0000256" key="1">
    <source>
        <dbReference type="SAM" id="Phobius"/>
    </source>
</evidence>
<dbReference type="Proteomes" id="UP001067235">
    <property type="component" value="Unassembled WGS sequence"/>
</dbReference>
<evidence type="ECO:0000313" key="3">
    <source>
        <dbReference type="Proteomes" id="UP001067235"/>
    </source>
</evidence>
<dbReference type="RefSeq" id="WP_301572987.1">
    <property type="nucleotide sequence ID" value="NZ_JAPWIE010000006.1"/>
</dbReference>
<keyword evidence="3" id="KW-1185">Reference proteome</keyword>
<comment type="caution">
    <text evidence="2">The sequence shown here is derived from an EMBL/GenBank/DDBJ whole genome shotgun (WGS) entry which is preliminary data.</text>
</comment>
<accession>A0ABT4MYW0</accession>
<keyword evidence="1" id="KW-0812">Transmembrane</keyword>
<proteinExistence type="predicted"/>